<reference evidence="2" key="1">
    <citation type="submission" date="2021-01" db="EMBL/GenBank/DDBJ databases">
        <title>Whole genome shotgun sequence of Rugosimonospora africana NBRC 104875.</title>
        <authorList>
            <person name="Komaki H."/>
            <person name="Tamura T."/>
        </authorList>
    </citation>
    <scope>NUCLEOTIDE SEQUENCE</scope>
    <source>
        <strain evidence="2">NBRC 104875</strain>
    </source>
</reference>
<dbReference type="EMBL" id="BONZ01000009">
    <property type="protein sequence ID" value="GIH12752.1"/>
    <property type="molecule type" value="Genomic_DNA"/>
</dbReference>
<dbReference type="Proteomes" id="UP000642748">
    <property type="component" value="Unassembled WGS sequence"/>
</dbReference>
<evidence type="ECO:0000313" key="3">
    <source>
        <dbReference type="Proteomes" id="UP000642748"/>
    </source>
</evidence>
<evidence type="ECO:0000259" key="1">
    <source>
        <dbReference type="Pfam" id="PF09860"/>
    </source>
</evidence>
<protein>
    <recommendedName>
        <fullName evidence="1">DUF2087 domain-containing protein</fullName>
    </recommendedName>
</protein>
<evidence type="ECO:0000313" key="2">
    <source>
        <dbReference type="EMBL" id="GIH12752.1"/>
    </source>
</evidence>
<comment type="caution">
    <text evidence="2">The sequence shown here is derived from an EMBL/GenBank/DDBJ whole genome shotgun (WGS) entry which is preliminary data.</text>
</comment>
<name>A0A8J3QMJ7_9ACTN</name>
<accession>A0A8J3QMJ7</accession>
<organism evidence="2 3">
    <name type="scientific">Rugosimonospora africana</name>
    <dbReference type="NCBI Taxonomy" id="556532"/>
    <lineage>
        <taxon>Bacteria</taxon>
        <taxon>Bacillati</taxon>
        <taxon>Actinomycetota</taxon>
        <taxon>Actinomycetes</taxon>
        <taxon>Micromonosporales</taxon>
        <taxon>Micromonosporaceae</taxon>
        <taxon>Rugosimonospora</taxon>
    </lineage>
</organism>
<feature type="domain" description="DUF2087" evidence="1">
    <location>
        <begin position="109"/>
        <end position="175"/>
    </location>
</feature>
<dbReference type="InterPro" id="IPR018656">
    <property type="entry name" value="DUF2087"/>
</dbReference>
<dbReference type="AlphaFoldDB" id="A0A8J3QMJ7"/>
<dbReference type="Pfam" id="PF09860">
    <property type="entry name" value="DUF2087"/>
    <property type="match status" value="1"/>
</dbReference>
<keyword evidence="3" id="KW-1185">Reference proteome</keyword>
<sequence>MFLAVQPDALCGLLAESDRLRSYAAVVLGAGTPGEVAAATGLAGRDVVKALFRLEEGGLIVTVNGRVVAASGAFKDAIREHSPGSIPEEPLDPDQERAAVLRAFMREGRLVQMPAARGKRRIVLEHIVTDFEPGVRYPERAVNAMLRIWYDDYATIRRYLVDEDLLSRENNVYWRSGGYVDTA</sequence>
<gene>
    <name evidence="2" type="ORF">Raf01_09240</name>
</gene>
<proteinExistence type="predicted"/>